<keyword evidence="3" id="KW-1185">Reference proteome</keyword>
<organism evidence="2 3">
    <name type="scientific">Aspergillus sclerotialis</name>
    <dbReference type="NCBI Taxonomy" id="2070753"/>
    <lineage>
        <taxon>Eukaryota</taxon>
        <taxon>Fungi</taxon>
        <taxon>Dikarya</taxon>
        <taxon>Ascomycota</taxon>
        <taxon>Pezizomycotina</taxon>
        <taxon>Eurotiomycetes</taxon>
        <taxon>Eurotiomycetidae</taxon>
        <taxon>Eurotiales</taxon>
        <taxon>Aspergillaceae</taxon>
        <taxon>Aspergillus</taxon>
        <taxon>Aspergillus subgen. Polypaecilum</taxon>
    </lineage>
</organism>
<dbReference type="EMBL" id="MVGC01000021">
    <property type="protein sequence ID" value="RJE26485.1"/>
    <property type="molecule type" value="Genomic_DNA"/>
</dbReference>
<evidence type="ECO:0000313" key="2">
    <source>
        <dbReference type="EMBL" id="RJE26485.1"/>
    </source>
</evidence>
<proteinExistence type="predicted"/>
<name>A0A3A3A925_9EURO</name>
<gene>
    <name evidence="2" type="ORF">PHISCL_01195</name>
</gene>
<dbReference type="Proteomes" id="UP000266188">
    <property type="component" value="Unassembled WGS sequence"/>
</dbReference>
<evidence type="ECO:0000313" key="3">
    <source>
        <dbReference type="Proteomes" id="UP000266188"/>
    </source>
</evidence>
<evidence type="ECO:0000256" key="1">
    <source>
        <dbReference type="SAM" id="MobiDB-lite"/>
    </source>
</evidence>
<dbReference type="AlphaFoldDB" id="A0A3A3A925"/>
<accession>A0A3A3A925</accession>
<feature type="compositionally biased region" description="Polar residues" evidence="1">
    <location>
        <begin position="11"/>
        <end position="23"/>
    </location>
</feature>
<feature type="region of interest" description="Disordered" evidence="1">
    <location>
        <begin position="1"/>
        <end position="38"/>
    </location>
</feature>
<sequence length="91" mass="9750">MSPVRYVSKGTDPSASTSSSNGNMDVHNPAVSTESSIECSSMEIVPRTRMLEHHSESATTSLGDLANLVTTIKQSPRYDPVDEVRIAGKAK</sequence>
<reference evidence="3" key="1">
    <citation type="submission" date="2017-02" db="EMBL/GenBank/DDBJ databases">
        <authorList>
            <person name="Tafer H."/>
            <person name="Lopandic K."/>
        </authorList>
    </citation>
    <scope>NUCLEOTIDE SEQUENCE [LARGE SCALE GENOMIC DNA]</scope>
    <source>
        <strain evidence="3">CBS 366.77</strain>
    </source>
</reference>
<protein>
    <submittedName>
        <fullName evidence="2">Uncharacterized protein</fullName>
    </submittedName>
</protein>
<comment type="caution">
    <text evidence="2">The sequence shown here is derived from an EMBL/GenBank/DDBJ whole genome shotgun (WGS) entry which is preliminary data.</text>
</comment>